<sequence length="474" mass="52644">MNRKFFDLGANAGEGVMEIPSFAVLQFYSPEALIEDFQKRWGVPPRAIAIPVVEHDGLLFEVSGLGDLKQSEYAIPSDTLQGFSEVVEEFTRREMEVILLLDPAISFVPGESLVSRDILGVSSSPLCIGNDQSRLILGAVLGTAIDLVEEVTKSAPRKLIGIALDTTDLWPMGGELGRIEATCFCDSCTTYFETNEPGLLKEFRTFPNPWSLLLKPSETGIGFVSDVSPNTSDEEIIGISRLRGYISQFEENAQAQLLSTSRALRRYMRTRHNQTLGAAKKIFDTACEGLQVDEPPKRILILEGERYGWSSGLSIEDLDAEYRQHSGGAYDELWFNSSQEVHQVNEVPFRAYMRRRSRYYLRSFFQFCASVRNVQSRTIGGVSEFTVSEVKELIRERLDRVIGTNVTGQTALISLPQVSDCSRIGFVGVSIDKEFGARFMNQLTILPGPADRRSAAGASATEMARILSAMHMDS</sequence>
<gene>
    <name evidence="1" type="ORF">HNR57_003318</name>
</gene>
<reference evidence="1 2" key="1">
    <citation type="submission" date="2020-08" db="EMBL/GenBank/DDBJ databases">
        <title>Genomic Encyclopedia of Type Strains, Phase IV (KMG-IV): sequencing the most valuable type-strain genomes for metagenomic binning, comparative biology and taxonomic classification.</title>
        <authorList>
            <person name="Goeker M."/>
        </authorList>
    </citation>
    <scope>NUCLEOTIDE SEQUENCE [LARGE SCALE GENOMIC DNA]</scope>
    <source>
        <strain evidence="1 2">DSM 43350</strain>
    </source>
</reference>
<evidence type="ECO:0000313" key="1">
    <source>
        <dbReference type="EMBL" id="MBB6077403.1"/>
    </source>
</evidence>
<dbReference type="AlphaFoldDB" id="A0A7W9WHK8"/>
<organism evidence="1 2">
    <name type="scientific">Streptomyces paradoxus</name>
    <dbReference type="NCBI Taxonomy" id="66375"/>
    <lineage>
        <taxon>Bacteria</taxon>
        <taxon>Bacillati</taxon>
        <taxon>Actinomycetota</taxon>
        <taxon>Actinomycetes</taxon>
        <taxon>Kitasatosporales</taxon>
        <taxon>Streptomycetaceae</taxon>
        <taxon>Streptomyces</taxon>
    </lineage>
</organism>
<dbReference type="EMBL" id="JACHGV010000004">
    <property type="protein sequence ID" value="MBB6077403.1"/>
    <property type="molecule type" value="Genomic_DNA"/>
</dbReference>
<dbReference type="RefSeq" id="WP_184560737.1">
    <property type="nucleotide sequence ID" value="NZ_BAAARS010000004.1"/>
</dbReference>
<accession>A0A7W9WHK8</accession>
<comment type="caution">
    <text evidence="1">The sequence shown here is derived from an EMBL/GenBank/DDBJ whole genome shotgun (WGS) entry which is preliminary data.</text>
</comment>
<evidence type="ECO:0000313" key="2">
    <source>
        <dbReference type="Proteomes" id="UP000591537"/>
    </source>
</evidence>
<keyword evidence="2" id="KW-1185">Reference proteome</keyword>
<name>A0A7W9WHK8_9ACTN</name>
<proteinExistence type="predicted"/>
<dbReference type="Proteomes" id="UP000591537">
    <property type="component" value="Unassembled WGS sequence"/>
</dbReference>
<protein>
    <submittedName>
        <fullName evidence="1">Uncharacterized protein</fullName>
    </submittedName>
</protein>